<dbReference type="EMBL" id="VSSQ01090861">
    <property type="protein sequence ID" value="MPN36624.1"/>
    <property type="molecule type" value="Genomic_DNA"/>
</dbReference>
<dbReference type="AlphaFoldDB" id="A0A645HKG9"/>
<reference evidence="2" key="1">
    <citation type="submission" date="2019-08" db="EMBL/GenBank/DDBJ databases">
        <authorList>
            <person name="Kucharzyk K."/>
            <person name="Murdoch R.W."/>
            <person name="Higgins S."/>
            <person name="Loffler F."/>
        </authorList>
    </citation>
    <scope>NUCLEOTIDE SEQUENCE</scope>
</reference>
<comment type="caution">
    <text evidence="2">The sequence shown here is derived from an EMBL/GenBank/DDBJ whole genome shotgun (WGS) entry which is preliminary data.</text>
</comment>
<name>A0A645HKG9_9ZZZZ</name>
<sequence length="103" mass="11629">MIFNPEGKNVAVTIPIESIVVNGQTWNYGGYIDIGLIDTMSDLFVNFIGAVVFSIFGLFYIRGRGKGTFVKRFMPKLKKKQSEENTELETINKLKNFGIDSKE</sequence>
<accession>A0A645HKG9</accession>
<gene>
    <name evidence="2" type="ORF">SDC9_184134</name>
</gene>
<evidence type="ECO:0000256" key="1">
    <source>
        <dbReference type="SAM" id="Phobius"/>
    </source>
</evidence>
<keyword evidence="1" id="KW-0472">Membrane</keyword>
<feature type="transmembrane region" description="Helical" evidence="1">
    <location>
        <begin position="43"/>
        <end position="61"/>
    </location>
</feature>
<keyword evidence="1" id="KW-0812">Transmembrane</keyword>
<keyword evidence="1" id="KW-1133">Transmembrane helix</keyword>
<protein>
    <submittedName>
        <fullName evidence="2">Uncharacterized protein</fullName>
    </submittedName>
</protein>
<proteinExistence type="predicted"/>
<organism evidence="2">
    <name type="scientific">bioreactor metagenome</name>
    <dbReference type="NCBI Taxonomy" id="1076179"/>
    <lineage>
        <taxon>unclassified sequences</taxon>
        <taxon>metagenomes</taxon>
        <taxon>ecological metagenomes</taxon>
    </lineage>
</organism>
<evidence type="ECO:0000313" key="2">
    <source>
        <dbReference type="EMBL" id="MPN36624.1"/>
    </source>
</evidence>